<keyword evidence="5" id="KW-0938">Abscisic acid signaling pathway</keyword>
<gene>
    <name evidence="13" type="primary">gb07022</name>
    <name evidence="13" type="ORF">PR202_gb07022</name>
</gene>
<dbReference type="GO" id="GO:0005096">
    <property type="term" value="F:GTPase activator activity"/>
    <property type="evidence" value="ECO:0007669"/>
    <property type="project" value="UniProtKB-KW"/>
</dbReference>
<dbReference type="GO" id="GO:0046872">
    <property type="term" value="F:metal ion binding"/>
    <property type="evidence" value="ECO:0007669"/>
    <property type="project" value="UniProtKB-KW"/>
</dbReference>
<evidence type="ECO:0000259" key="12">
    <source>
        <dbReference type="PROSITE" id="PS50004"/>
    </source>
</evidence>
<reference evidence="13" key="2">
    <citation type="submission" date="2021-12" db="EMBL/GenBank/DDBJ databases">
        <title>Resequencing data analysis of finger millet.</title>
        <authorList>
            <person name="Hatakeyama M."/>
            <person name="Aluri S."/>
            <person name="Balachadran M.T."/>
            <person name="Sivarajan S.R."/>
            <person name="Poveda L."/>
            <person name="Shimizu-Inatsugi R."/>
            <person name="Schlapbach R."/>
            <person name="Sreeman S.M."/>
            <person name="Shimizu K.K."/>
        </authorList>
    </citation>
    <scope>NUCLEOTIDE SEQUENCE</scope>
</reference>
<keyword evidence="3" id="KW-0343">GTPase activation</keyword>
<evidence type="ECO:0000256" key="2">
    <source>
        <dbReference type="ARBA" id="ARBA00004236"/>
    </source>
</evidence>
<comment type="similarity">
    <text evidence="11">Belongs to the plant CAR protein family.</text>
</comment>
<evidence type="ECO:0000256" key="4">
    <source>
        <dbReference type="ARBA" id="ARBA00022475"/>
    </source>
</evidence>
<evidence type="ECO:0000256" key="10">
    <source>
        <dbReference type="ARBA" id="ARBA00023242"/>
    </source>
</evidence>
<sequence>MQYLLLLNHELIAIAFRLSQKLKTRVIKKNSTNPEWNEELTLSIEDSAVPIRRMSILYDMVISYANATTNSTPEVFDKDTFIDDSMGNAELDILRLEEIVKKLQDAVDKYCGKETGAKQTSTA</sequence>
<evidence type="ECO:0000256" key="8">
    <source>
        <dbReference type="ARBA" id="ARBA00023121"/>
    </source>
</evidence>
<evidence type="ECO:0000256" key="3">
    <source>
        <dbReference type="ARBA" id="ARBA00022468"/>
    </source>
</evidence>
<dbReference type="PANTHER" id="PTHR45933">
    <property type="entry name" value="PROTEIN C2-DOMAIN ABA-RELATED 4"/>
    <property type="match status" value="1"/>
</dbReference>
<evidence type="ECO:0000313" key="13">
    <source>
        <dbReference type="EMBL" id="GJN19717.1"/>
    </source>
</evidence>
<keyword evidence="7" id="KW-0106">Calcium</keyword>
<keyword evidence="14" id="KW-1185">Reference proteome</keyword>
<dbReference type="PANTHER" id="PTHR45933:SF5">
    <property type="entry name" value="PROTEIN C2-DOMAIN ABA-RELATED 4"/>
    <property type="match status" value="1"/>
</dbReference>
<dbReference type="AlphaFoldDB" id="A0AAV5EAX2"/>
<evidence type="ECO:0000256" key="6">
    <source>
        <dbReference type="ARBA" id="ARBA00022723"/>
    </source>
</evidence>
<proteinExistence type="inferred from homology"/>
<reference evidence="13" key="1">
    <citation type="journal article" date="2018" name="DNA Res.">
        <title>Multiple hybrid de novo genome assembly of finger millet, an orphan allotetraploid crop.</title>
        <authorList>
            <person name="Hatakeyama M."/>
            <person name="Aluri S."/>
            <person name="Balachadran M.T."/>
            <person name="Sivarajan S.R."/>
            <person name="Patrignani A."/>
            <person name="Gruter S."/>
            <person name="Poveda L."/>
            <person name="Shimizu-Inatsugi R."/>
            <person name="Baeten J."/>
            <person name="Francoijs K.J."/>
            <person name="Nataraja K.N."/>
            <person name="Reddy Y.A.N."/>
            <person name="Phadnis S."/>
            <person name="Ravikumar R.L."/>
            <person name="Schlapbach R."/>
            <person name="Sreeman S.M."/>
            <person name="Shimizu K.K."/>
        </authorList>
    </citation>
    <scope>NUCLEOTIDE SEQUENCE</scope>
</reference>
<comment type="caution">
    <text evidence="13">The sequence shown here is derived from an EMBL/GenBank/DDBJ whole genome shotgun (WGS) entry which is preliminary data.</text>
</comment>
<feature type="domain" description="C2" evidence="12">
    <location>
        <begin position="1"/>
        <end position="110"/>
    </location>
</feature>
<dbReference type="Proteomes" id="UP001054889">
    <property type="component" value="Unassembled WGS sequence"/>
</dbReference>
<keyword evidence="4" id="KW-1003">Cell membrane</keyword>
<dbReference type="GO" id="GO:0009738">
    <property type="term" value="P:abscisic acid-activated signaling pathway"/>
    <property type="evidence" value="ECO:0007669"/>
    <property type="project" value="UniProtKB-KW"/>
</dbReference>
<keyword evidence="8" id="KW-0446">Lipid-binding</keyword>
<evidence type="ECO:0000256" key="11">
    <source>
        <dbReference type="ARBA" id="ARBA00024037"/>
    </source>
</evidence>
<name>A0AAV5EAX2_ELECO</name>
<comment type="subcellular location">
    <subcellularLocation>
        <location evidence="2">Cell membrane</location>
    </subcellularLocation>
    <subcellularLocation>
        <location evidence="1">Nucleus</location>
    </subcellularLocation>
</comment>
<protein>
    <recommendedName>
        <fullName evidence="12">C2 domain-containing protein</fullName>
    </recommendedName>
</protein>
<organism evidence="13 14">
    <name type="scientific">Eleusine coracana subsp. coracana</name>
    <dbReference type="NCBI Taxonomy" id="191504"/>
    <lineage>
        <taxon>Eukaryota</taxon>
        <taxon>Viridiplantae</taxon>
        <taxon>Streptophyta</taxon>
        <taxon>Embryophyta</taxon>
        <taxon>Tracheophyta</taxon>
        <taxon>Spermatophyta</taxon>
        <taxon>Magnoliopsida</taxon>
        <taxon>Liliopsida</taxon>
        <taxon>Poales</taxon>
        <taxon>Poaceae</taxon>
        <taxon>PACMAD clade</taxon>
        <taxon>Chloridoideae</taxon>
        <taxon>Cynodonteae</taxon>
        <taxon>Eleusininae</taxon>
        <taxon>Eleusine</taxon>
    </lineage>
</organism>
<keyword evidence="6" id="KW-0479">Metal-binding</keyword>
<dbReference type="Pfam" id="PF00168">
    <property type="entry name" value="C2"/>
    <property type="match status" value="1"/>
</dbReference>
<dbReference type="PROSITE" id="PS50004">
    <property type="entry name" value="C2"/>
    <property type="match status" value="1"/>
</dbReference>
<keyword evidence="9" id="KW-0472">Membrane</keyword>
<dbReference type="EMBL" id="BQKI01000074">
    <property type="protein sequence ID" value="GJN19717.1"/>
    <property type="molecule type" value="Genomic_DNA"/>
</dbReference>
<dbReference type="Gene3D" id="2.60.40.150">
    <property type="entry name" value="C2 domain"/>
    <property type="match status" value="1"/>
</dbReference>
<dbReference type="InterPro" id="IPR044562">
    <property type="entry name" value="CAR1-11"/>
</dbReference>
<dbReference type="GO" id="GO:0005886">
    <property type="term" value="C:plasma membrane"/>
    <property type="evidence" value="ECO:0007669"/>
    <property type="project" value="UniProtKB-SubCell"/>
</dbReference>
<evidence type="ECO:0000256" key="1">
    <source>
        <dbReference type="ARBA" id="ARBA00004123"/>
    </source>
</evidence>
<dbReference type="SUPFAM" id="SSF49562">
    <property type="entry name" value="C2 domain (Calcium/lipid-binding domain, CaLB)"/>
    <property type="match status" value="1"/>
</dbReference>
<evidence type="ECO:0000256" key="7">
    <source>
        <dbReference type="ARBA" id="ARBA00022837"/>
    </source>
</evidence>
<dbReference type="InterPro" id="IPR000008">
    <property type="entry name" value="C2_dom"/>
</dbReference>
<evidence type="ECO:0000256" key="5">
    <source>
        <dbReference type="ARBA" id="ARBA00022682"/>
    </source>
</evidence>
<evidence type="ECO:0000256" key="9">
    <source>
        <dbReference type="ARBA" id="ARBA00023136"/>
    </source>
</evidence>
<accession>A0AAV5EAX2</accession>
<dbReference type="GO" id="GO:0008289">
    <property type="term" value="F:lipid binding"/>
    <property type="evidence" value="ECO:0007669"/>
    <property type="project" value="UniProtKB-KW"/>
</dbReference>
<dbReference type="GO" id="GO:0005634">
    <property type="term" value="C:nucleus"/>
    <property type="evidence" value="ECO:0007669"/>
    <property type="project" value="UniProtKB-SubCell"/>
</dbReference>
<dbReference type="InterPro" id="IPR035892">
    <property type="entry name" value="C2_domain_sf"/>
</dbReference>
<keyword evidence="10" id="KW-0539">Nucleus</keyword>
<evidence type="ECO:0000313" key="14">
    <source>
        <dbReference type="Proteomes" id="UP001054889"/>
    </source>
</evidence>